<dbReference type="GO" id="GO:0005811">
    <property type="term" value="C:lipid droplet"/>
    <property type="evidence" value="ECO:0007669"/>
    <property type="project" value="EnsemblFungi"/>
</dbReference>
<comment type="caution">
    <text evidence="2">The sequence shown here is derived from an EMBL/GenBank/DDBJ whole genome shotgun (WGS) entry which is preliminary data.</text>
</comment>
<dbReference type="FunCoup" id="A0A1X2HWI5">
    <property type="interactions" value="191"/>
</dbReference>
<name>A0A1X2HWI5_SYNRA</name>
<dbReference type="GO" id="GO:0016020">
    <property type="term" value="C:membrane"/>
    <property type="evidence" value="ECO:0007669"/>
    <property type="project" value="EnsemblFungi"/>
</dbReference>
<feature type="domain" description="Serine aminopeptidase S33" evidence="1">
    <location>
        <begin position="29"/>
        <end position="269"/>
    </location>
</feature>
<dbReference type="InParanoid" id="A0A1X2HWI5"/>
<dbReference type="Pfam" id="PF12146">
    <property type="entry name" value="Hydrolase_4"/>
    <property type="match status" value="1"/>
</dbReference>
<dbReference type="Proteomes" id="UP000242180">
    <property type="component" value="Unassembled WGS sequence"/>
</dbReference>
<dbReference type="Gene3D" id="3.40.50.1820">
    <property type="entry name" value="alpha/beta hydrolase"/>
    <property type="match status" value="1"/>
</dbReference>
<dbReference type="InterPro" id="IPR051044">
    <property type="entry name" value="MAG_DAG_Lipase"/>
</dbReference>
<dbReference type="EMBL" id="MCGN01000001">
    <property type="protein sequence ID" value="ORZ03923.1"/>
    <property type="molecule type" value="Genomic_DNA"/>
</dbReference>
<dbReference type="OMA" id="QNAQNLW"/>
<dbReference type="PANTHER" id="PTHR11614">
    <property type="entry name" value="PHOSPHOLIPASE-RELATED"/>
    <property type="match status" value="1"/>
</dbReference>
<accession>A0A1X2HWI5</accession>
<evidence type="ECO:0000313" key="2">
    <source>
        <dbReference type="EMBL" id="ORZ03923.1"/>
    </source>
</evidence>
<reference evidence="2 3" key="1">
    <citation type="submission" date="2016-07" db="EMBL/GenBank/DDBJ databases">
        <title>Pervasive Adenine N6-methylation of Active Genes in Fungi.</title>
        <authorList>
            <consortium name="DOE Joint Genome Institute"/>
            <person name="Mondo S.J."/>
            <person name="Dannebaum R.O."/>
            <person name="Kuo R.C."/>
            <person name="Labutti K."/>
            <person name="Haridas S."/>
            <person name="Kuo A."/>
            <person name="Salamov A."/>
            <person name="Ahrendt S.R."/>
            <person name="Lipzen A."/>
            <person name="Sullivan W."/>
            <person name="Andreopoulos W.B."/>
            <person name="Clum A."/>
            <person name="Lindquist E."/>
            <person name="Daum C."/>
            <person name="Ramamoorthy G.K."/>
            <person name="Gryganskyi A."/>
            <person name="Culley D."/>
            <person name="Magnuson J.K."/>
            <person name="James T.Y."/>
            <person name="O'Malley M.A."/>
            <person name="Stajich J.E."/>
            <person name="Spatafora J.W."/>
            <person name="Visel A."/>
            <person name="Grigoriev I.V."/>
        </authorList>
    </citation>
    <scope>NUCLEOTIDE SEQUENCE [LARGE SCALE GENOMIC DNA]</scope>
    <source>
        <strain evidence="2 3">NRRL 2496</strain>
    </source>
</reference>
<evidence type="ECO:0000313" key="3">
    <source>
        <dbReference type="Proteomes" id="UP000242180"/>
    </source>
</evidence>
<keyword evidence="3" id="KW-1185">Reference proteome</keyword>
<sequence>MSTPDVVEEWVKAPDGFELYTKTWKTPETPKALLVLIHGFGEHITRYHRLFTYFVENGIQVHGFDQRGWGRSGEKAHSYGNNGGYDTAMNDINDAVKRTHQPGIPLFLMGHSMGGGLILNYLSRSEIYDGVQLLSGAIASAPLVTLSMPISPLRYYPLRIASNILPSFVIKAGLDPKGISHDEKEVEIFKNDPLIHDYGTLATVRGFLDAGQDLFKRASAIKTPILYSHGDIDPINKYESTVKVYENTASQDKELKTWPGLYHEPHVEKLPDREQVREYYVNWIKARASN</sequence>
<dbReference type="InterPro" id="IPR029058">
    <property type="entry name" value="AB_hydrolase_fold"/>
</dbReference>
<keyword evidence="2" id="KW-0378">Hydrolase</keyword>
<protein>
    <submittedName>
        <fullName evidence="2">Alpha/Beta hydrolase protein</fullName>
    </submittedName>
</protein>
<dbReference type="AlphaFoldDB" id="A0A1X2HWI5"/>
<dbReference type="InterPro" id="IPR022742">
    <property type="entry name" value="Hydrolase_4"/>
</dbReference>
<proteinExistence type="predicted"/>
<evidence type="ECO:0000259" key="1">
    <source>
        <dbReference type="Pfam" id="PF12146"/>
    </source>
</evidence>
<dbReference type="GO" id="GO:0006641">
    <property type="term" value="P:triglyceride metabolic process"/>
    <property type="evidence" value="ECO:0007669"/>
    <property type="project" value="EnsemblFungi"/>
</dbReference>
<organism evidence="2 3">
    <name type="scientific">Syncephalastrum racemosum</name>
    <name type="common">Filamentous fungus</name>
    <dbReference type="NCBI Taxonomy" id="13706"/>
    <lineage>
        <taxon>Eukaryota</taxon>
        <taxon>Fungi</taxon>
        <taxon>Fungi incertae sedis</taxon>
        <taxon>Mucoromycota</taxon>
        <taxon>Mucoromycotina</taxon>
        <taxon>Mucoromycetes</taxon>
        <taxon>Mucorales</taxon>
        <taxon>Syncephalastraceae</taxon>
        <taxon>Syncephalastrum</taxon>
    </lineage>
</organism>
<dbReference type="GO" id="GO:0047372">
    <property type="term" value="F:monoacylglycerol lipase activity"/>
    <property type="evidence" value="ECO:0007669"/>
    <property type="project" value="EnsemblFungi"/>
</dbReference>
<gene>
    <name evidence="2" type="ORF">BCR43DRAFT_484183</name>
</gene>
<dbReference type="OrthoDB" id="10249433at2759"/>
<dbReference type="SUPFAM" id="SSF53474">
    <property type="entry name" value="alpha/beta-Hydrolases"/>
    <property type="match status" value="1"/>
</dbReference>
<dbReference type="STRING" id="13706.A0A1X2HWI5"/>